<dbReference type="OrthoDB" id="5935396at2759"/>
<dbReference type="AlphaFoldDB" id="A0A0V1L0S1"/>
<gene>
    <name evidence="1" type="ORF">T02_12417</name>
</gene>
<protein>
    <submittedName>
        <fullName evidence="1">Uncharacterized protein</fullName>
    </submittedName>
</protein>
<reference evidence="1 2" key="1">
    <citation type="submission" date="2015-05" db="EMBL/GenBank/DDBJ databases">
        <title>Evolution of Trichinella species and genotypes.</title>
        <authorList>
            <person name="Korhonen P.K."/>
            <person name="Edoardo P."/>
            <person name="Giuseppe L.R."/>
            <person name="Gasser R.B."/>
        </authorList>
    </citation>
    <scope>NUCLEOTIDE SEQUENCE [LARGE SCALE GENOMIC DNA]</scope>
    <source>
        <strain evidence="1">ISS10</strain>
    </source>
</reference>
<organism evidence="1 2">
    <name type="scientific">Trichinella nativa</name>
    <dbReference type="NCBI Taxonomy" id="6335"/>
    <lineage>
        <taxon>Eukaryota</taxon>
        <taxon>Metazoa</taxon>
        <taxon>Ecdysozoa</taxon>
        <taxon>Nematoda</taxon>
        <taxon>Enoplea</taxon>
        <taxon>Dorylaimia</taxon>
        <taxon>Trichinellida</taxon>
        <taxon>Trichinellidae</taxon>
        <taxon>Trichinella</taxon>
    </lineage>
</organism>
<comment type="caution">
    <text evidence="1">The sequence shown here is derived from an EMBL/GenBank/DDBJ whole genome shotgun (WGS) entry which is preliminary data.</text>
</comment>
<evidence type="ECO:0000313" key="1">
    <source>
        <dbReference type="EMBL" id="KRZ53172.1"/>
    </source>
</evidence>
<name>A0A0V1L0S1_9BILA</name>
<keyword evidence="2" id="KW-1185">Reference proteome</keyword>
<evidence type="ECO:0000313" key="2">
    <source>
        <dbReference type="Proteomes" id="UP000054721"/>
    </source>
</evidence>
<sequence>MGGCGLLASKVSTFNQKYLNTTLPSTSSLALDIIQKAEGQERITSVPTANSDWPTEQPAVSQLTRRDGIDVVESRRFIRFIVSSSSKNNDDCLWANFLVEKLYFSRPTDRPTAENKRTTRERKEEYMMKIFFTYVVHLFPETQTCESVSISHRFGVQELVPIAFNTADFIFSLLSESLQASIFVLGLSLQKEQQQQQQPEKRKSIFTKPEEALREKSSPSSVAAIFFFTKQHAFNSCGTSIIDCLPGMCRRRV</sequence>
<accession>A0A0V1L0S1</accession>
<dbReference type="EMBL" id="JYDW01000172">
    <property type="protein sequence ID" value="KRZ53172.1"/>
    <property type="molecule type" value="Genomic_DNA"/>
</dbReference>
<proteinExistence type="predicted"/>
<dbReference type="Proteomes" id="UP000054721">
    <property type="component" value="Unassembled WGS sequence"/>
</dbReference>